<dbReference type="InterPro" id="IPR005171">
    <property type="entry name" value="Cyt_c_oxidase_su4_prok"/>
</dbReference>
<keyword evidence="8" id="KW-1185">Reference proteome</keyword>
<feature type="transmembrane region" description="Helical" evidence="6">
    <location>
        <begin position="64"/>
        <end position="87"/>
    </location>
</feature>
<evidence type="ECO:0000256" key="2">
    <source>
        <dbReference type="ARBA" id="ARBA00022475"/>
    </source>
</evidence>
<dbReference type="Proteomes" id="UP000245461">
    <property type="component" value="Unassembled WGS sequence"/>
</dbReference>
<feature type="transmembrane region" description="Helical" evidence="6">
    <location>
        <begin position="9"/>
        <end position="27"/>
    </location>
</feature>
<evidence type="ECO:0008006" key="9">
    <source>
        <dbReference type="Google" id="ProtNLM"/>
    </source>
</evidence>
<proteinExistence type="predicted"/>
<keyword evidence="5 6" id="KW-0472">Membrane</keyword>
<dbReference type="GO" id="GO:0005886">
    <property type="term" value="C:plasma membrane"/>
    <property type="evidence" value="ECO:0007669"/>
    <property type="project" value="UniProtKB-SubCell"/>
</dbReference>
<dbReference type="Pfam" id="PF03626">
    <property type="entry name" value="COX4_pro"/>
    <property type="match status" value="1"/>
</dbReference>
<organism evidence="7 8">
    <name type="scientific">Zavarzinia aquatilis</name>
    <dbReference type="NCBI Taxonomy" id="2211142"/>
    <lineage>
        <taxon>Bacteria</taxon>
        <taxon>Pseudomonadati</taxon>
        <taxon>Pseudomonadota</taxon>
        <taxon>Alphaproteobacteria</taxon>
        <taxon>Rhodospirillales</taxon>
        <taxon>Zavarziniaceae</taxon>
        <taxon>Zavarzinia</taxon>
    </lineage>
</organism>
<feature type="transmembrane region" description="Helical" evidence="6">
    <location>
        <begin position="33"/>
        <end position="52"/>
    </location>
</feature>
<evidence type="ECO:0000313" key="8">
    <source>
        <dbReference type="Proteomes" id="UP000245461"/>
    </source>
</evidence>
<evidence type="ECO:0000256" key="5">
    <source>
        <dbReference type="ARBA" id="ARBA00023136"/>
    </source>
</evidence>
<name>A0A317EF86_9PROT</name>
<evidence type="ECO:0000256" key="1">
    <source>
        <dbReference type="ARBA" id="ARBA00004651"/>
    </source>
</evidence>
<keyword evidence="3 6" id="KW-0812">Transmembrane</keyword>
<keyword evidence="4 6" id="KW-1133">Transmembrane helix</keyword>
<dbReference type="AlphaFoldDB" id="A0A317EF86"/>
<evidence type="ECO:0000256" key="6">
    <source>
        <dbReference type="SAM" id="Phobius"/>
    </source>
</evidence>
<evidence type="ECO:0000256" key="3">
    <source>
        <dbReference type="ARBA" id="ARBA00022692"/>
    </source>
</evidence>
<evidence type="ECO:0000256" key="4">
    <source>
        <dbReference type="ARBA" id="ARBA00022989"/>
    </source>
</evidence>
<reference evidence="7 8" key="1">
    <citation type="submission" date="2018-05" db="EMBL/GenBank/DDBJ databases">
        <title>Zavarzinia sp. HR-AS.</title>
        <authorList>
            <person name="Lee Y."/>
            <person name="Jeon C.O."/>
        </authorList>
    </citation>
    <scope>NUCLEOTIDE SEQUENCE [LARGE SCALE GENOMIC DNA]</scope>
    <source>
        <strain evidence="7 8">HR-AS</strain>
    </source>
</reference>
<accession>A0A317EF86</accession>
<comment type="subcellular location">
    <subcellularLocation>
        <location evidence="1">Cell membrane</location>
        <topology evidence="1">Multi-pass membrane protein</topology>
    </subcellularLocation>
</comment>
<keyword evidence="2" id="KW-1003">Cell membrane</keyword>
<dbReference type="EMBL" id="QGLE01000002">
    <property type="protein sequence ID" value="PWR25262.1"/>
    <property type="molecule type" value="Genomic_DNA"/>
</dbReference>
<protein>
    <recommendedName>
        <fullName evidence="9">Nitric oxide reductase F protein</fullName>
    </recommendedName>
</protein>
<dbReference type="RefSeq" id="WP_109903541.1">
    <property type="nucleotide sequence ID" value="NZ_QGLE01000002.1"/>
</dbReference>
<sequence length="90" mass="9844">MRDGFAPPLWGTWLALAGATVASWLVFEEAGAPGLAVTLVILIAAVKIRLVFTRFMELHGRVMPWRLVFEVWLALVTVIVLGGYWYAGGG</sequence>
<evidence type="ECO:0000313" key="7">
    <source>
        <dbReference type="EMBL" id="PWR25262.1"/>
    </source>
</evidence>
<comment type="caution">
    <text evidence="7">The sequence shown here is derived from an EMBL/GenBank/DDBJ whole genome shotgun (WGS) entry which is preliminary data.</text>
</comment>
<gene>
    <name evidence="7" type="ORF">DKG74_05740</name>
</gene>
<dbReference type="OrthoDB" id="8456768at2"/>